<feature type="transmembrane region" description="Helical" evidence="1">
    <location>
        <begin position="187"/>
        <end position="209"/>
    </location>
</feature>
<proteinExistence type="predicted"/>
<protein>
    <submittedName>
        <fullName evidence="2">Uncharacterized protein</fullName>
    </submittedName>
</protein>
<reference evidence="2" key="1">
    <citation type="journal article" date="2021" name="PeerJ">
        <title>Extensive microbial diversity within the chicken gut microbiome revealed by metagenomics and culture.</title>
        <authorList>
            <person name="Gilroy R."/>
            <person name="Ravi A."/>
            <person name="Getino M."/>
            <person name="Pursley I."/>
            <person name="Horton D.L."/>
            <person name="Alikhan N.F."/>
            <person name="Baker D."/>
            <person name="Gharbi K."/>
            <person name="Hall N."/>
            <person name="Watson M."/>
            <person name="Adriaenssens E.M."/>
            <person name="Foster-Nyarko E."/>
            <person name="Jarju S."/>
            <person name="Secka A."/>
            <person name="Antonio M."/>
            <person name="Oren A."/>
            <person name="Chaudhuri R.R."/>
            <person name="La Ragione R."/>
            <person name="Hildebrand F."/>
            <person name="Pallen M.J."/>
        </authorList>
    </citation>
    <scope>NUCLEOTIDE SEQUENCE</scope>
    <source>
        <strain evidence="2">ChiBcolR8-3208</strain>
    </source>
</reference>
<dbReference type="Proteomes" id="UP000824214">
    <property type="component" value="Unassembled WGS sequence"/>
</dbReference>
<comment type="caution">
    <text evidence="2">The sequence shown here is derived from an EMBL/GenBank/DDBJ whole genome shotgun (WGS) entry which is preliminary data.</text>
</comment>
<evidence type="ECO:0000313" key="3">
    <source>
        <dbReference type="Proteomes" id="UP000824214"/>
    </source>
</evidence>
<name>A0A9D2RYC3_9FIRM</name>
<sequence length="284" mass="32026">MRYFLGILSTLLLFLVVWGVLALLRRPREAKDQTVVWSKGMLVIGLLGCGLGLLLALWGFLDNGPPGVIALCLGASFLLGGDIILGYFNCRVAYREEGFTVRNFWGVKRAYTYDQITGIQGTSKSRTIRLHVGGKVVKLEDFTVGREQFLAFAKKQYRKGHNGEAIPVLPPKKDLFNGNVENPVDQIAGYVIVTLVLLAALVFFGWFLYRDRNNPEAVRKGLTVLAIFGGLSLIWIGVLVFNVYVLRNPQKFSRRFLKFFGFRECIFKKGVLQKKEGNEKKKRK</sequence>
<organism evidence="2 3">
    <name type="scientific">Candidatus Acutalibacter ornithocaccae</name>
    <dbReference type="NCBI Taxonomy" id="2838416"/>
    <lineage>
        <taxon>Bacteria</taxon>
        <taxon>Bacillati</taxon>
        <taxon>Bacillota</taxon>
        <taxon>Clostridia</taxon>
        <taxon>Eubacteriales</taxon>
        <taxon>Acutalibacteraceae</taxon>
        <taxon>Acutalibacter</taxon>
    </lineage>
</organism>
<dbReference type="EMBL" id="DWXZ01000089">
    <property type="protein sequence ID" value="HJB37307.1"/>
    <property type="molecule type" value="Genomic_DNA"/>
</dbReference>
<keyword evidence="1" id="KW-1133">Transmembrane helix</keyword>
<feature type="transmembrane region" description="Helical" evidence="1">
    <location>
        <begin position="221"/>
        <end position="246"/>
    </location>
</feature>
<dbReference type="AlphaFoldDB" id="A0A9D2RYC3"/>
<feature type="transmembrane region" description="Helical" evidence="1">
    <location>
        <begin position="6"/>
        <end position="24"/>
    </location>
</feature>
<evidence type="ECO:0000313" key="2">
    <source>
        <dbReference type="EMBL" id="HJB37307.1"/>
    </source>
</evidence>
<reference evidence="2" key="2">
    <citation type="submission" date="2021-04" db="EMBL/GenBank/DDBJ databases">
        <authorList>
            <person name="Gilroy R."/>
        </authorList>
    </citation>
    <scope>NUCLEOTIDE SEQUENCE</scope>
    <source>
        <strain evidence="2">ChiBcolR8-3208</strain>
    </source>
</reference>
<evidence type="ECO:0000256" key="1">
    <source>
        <dbReference type="SAM" id="Phobius"/>
    </source>
</evidence>
<keyword evidence="1" id="KW-0812">Transmembrane</keyword>
<accession>A0A9D2RYC3</accession>
<keyword evidence="1" id="KW-0472">Membrane</keyword>
<gene>
    <name evidence="2" type="ORF">H9942_04470</name>
</gene>
<feature type="transmembrane region" description="Helical" evidence="1">
    <location>
        <begin position="36"/>
        <end position="61"/>
    </location>
</feature>
<feature type="transmembrane region" description="Helical" evidence="1">
    <location>
        <begin position="67"/>
        <end position="88"/>
    </location>
</feature>